<dbReference type="Gene3D" id="2.40.170.20">
    <property type="entry name" value="TonB-dependent receptor, beta-barrel domain"/>
    <property type="match status" value="1"/>
</dbReference>
<keyword evidence="16" id="KW-1185">Reference proteome</keyword>
<evidence type="ECO:0000256" key="10">
    <source>
        <dbReference type="ARBA" id="ARBA00023237"/>
    </source>
</evidence>
<evidence type="ECO:0000313" key="16">
    <source>
        <dbReference type="Proteomes" id="UP001143304"/>
    </source>
</evidence>
<gene>
    <name evidence="15" type="ORF">EYC82_12285</name>
</gene>
<comment type="subcellular location">
    <subcellularLocation>
        <location evidence="1 11">Cell outer membrane</location>
        <topology evidence="1 11">Multi-pass membrane protein</topology>
    </subcellularLocation>
</comment>
<keyword evidence="2 11" id="KW-0813">Transport</keyword>
<accession>A0ABT3T7G6</accession>
<feature type="domain" description="TonB-dependent receptor plug" evidence="14">
    <location>
        <begin position="46"/>
        <end position="155"/>
    </location>
</feature>
<dbReference type="InterPro" id="IPR012910">
    <property type="entry name" value="Plug_dom"/>
</dbReference>
<keyword evidence="7" id="KW-0406">Ion transport</keyword>
<evidence type="ECO:0000259" key="14">
    <source>
        <dbReference type="Pfam" id="PF07715"/>
    </source>
</evidence>
<sequence>MQKSSVFKTSALSAAVASTIVCGDLAAQSGTLEEVIVTATRRPQSIQDIPINITSISSELIEQQRLTDLADIARIVPGMTVIDQGPRSGNTLTVRGLSAGSIQATDQDNNGGGLVATYVGEVPLYIDLKLNDMQRVEVLMGPQGTLYGAGTLGGAVRYIPNKPQTDVLSYQVRGDVYDLSESSDAGYEGGGTINIPLIEDRLALRGSIDYLNDPGFIDYNYLVREAGVSYPQEVEGIPESQDRNANLKRKKDVNDQETWSGRLALRYTGDWLDSTLSYYYQDEKVGGRQVNSRDSFGTGKYEAALRFEEPNERKNELIALELVADLGFAELTSATGYSEYSENGQRDQTDLLLNQELYYEFFPSFSAFTRDEGNEDTFTQEVRLVSTTDGPWSWIIGGFYSDFKLDALSQEFTPGLDQFFIDCCDGEQLRPDSLEYNQTVKQTTKQMAAFGELGYQITDAWQVTVGARWFKFDDEVALQIAFPLQDTVFFGEPPDSIIPFTNEKNDADDDDVIYKFNTSYDFSDDILGFLTISEGYRLGGVNALVACPNPPPDDRQIACALPDEALVKSDKSTNYEIGVHSQFSDSLLLNGSVYYINWDDIRLPTTSTFGAIPIETNGGKAESYGIELAAHYLITPDLWFTGSYSYNNAQLTDDAPGIIDGEEGFKGDRLPGTPKHQGFLSANYSLGLNDGSSLDLTWSITAQSNVYTKVGKRNFGEELDGFSLQYVSATWLKDAWSVGLYGENIFNKYAETGVRGDVSDIRTVGLFNLRTYYHNVVRPRQIGLRFTYSFDK</sequence>
<keyword evidence="6" id="KW-0408">Iron</keyword>
<keyword evidence="8 12" id="KW-0798">TonB box</keyword>
<keyword evidence="15" id="KW-0675">Receptor</keyword>
<keyword evidence="4" id="KW-0410">Iron transport</keyword>
<evidence type="ECO:0000256" key="5">
    <source>
        <dbReference type="ARBA" id="ARBA00022692"/>
    </source>
</evidence>
<dbReference type="Pfam" id="PF00593">
    <property type="entry name" value="TonB_dep_Rec_b-barrel"/>
    <property type="match status" value="1"/>
</dbReference>
<dbReference type="Proteomes" id="UP001143304">
    <property type="component" value="Unassembled WGS sequence"/>
</dbReference>
<dbReference type="InterPro" id="IPR000531">
    <property type="entry name" value="Beta-barrel_TonB"/>
</dbReference>
<dbReference type="InterPro" id="IPR039426">
    <property type="entry name" value="TonB-dep_rcpt-like"/>
</dbReference>
<keyword evidence="5 11" id="KW-0812">Transmembrane</keyword>
<dbReference type="SUPFAM" id="SSF56935">
    <property type="entry name" value="Porins"/>
    <property type="match status" value="1"/>
</dbReference>
<evidence type="ECO:0000259" key="13">
    <source>
        <dbReference type="Pfam" id="PF00593"/>
    </source>
</evidence>
<evidence type="ECO:0000313" key="15">
    <source>
        <dbReference type="EMBL" id="MCX2978135.1"/>
    </source>
</evidence>
<evidence type="ECO:0000256" key="11">
    <source>
        <dbReference type="PROSITE-ProRule" id="PRU01360"/>
    </source>
</evidence>
<evidence type="ECO:0000256" key="3">
    <source>
        <dbReference type="ARBA" id="ARBA00022452"/>
    </source>
</evidence>
<evidence type="ECO:0000256" key="1">
    <source>
        <dbReference type="ARBA" id="ARBA00004571"/>
    </source>
</evidence>
<dbReference type="PROSITE" id="PS52016">
    <property type="entry name" value="TONB_DEPENDENT_REC_3"/>
    <property type="match status" value="1"/>
</dbReference>
<evidence type="ECO:0000256" key="12">
    <source>
        <dbReference type="RuleBase" id="RU003357"/>
    </source>
</evidence>
<evidence type="ECO:0000256" key="6">
    <source>
        <dbReference type="ARBA" id="ARBA00023004"/>
    </source>
</evidence>
<dbReference type="EMBL" id="SHNO01000001">
    <property type="protein sequence ID" value="MCX2978135.1"/>
    <property type="molecule type" value="Genomic_DNA"/>
</dbReference>
<dbReference type="PANTHER" id="PTHR32552">
    <property type="entry name" value="FERRICHROME IRON RECEPTOR-RELATED"/>
    <property type="match status" value="1"/>
</dbReference>
<keyword evidence="10 11" id="KW-0998">Cell outer membrane</keyword>
<dbReference type="Pfam" id="PF07715">
    <property type="entry name" value="Plug"/>
    <property type="match status" value="1"/>
</dbReference>
<dbReference type="PANTHER" id="PTHR32552:SF81">
    <property type="entry name" value="TONB-DEPENDENT OUTER MEMBRANE RECEPTOR"/>
    <property type="match status" value="1"/>
</dbReference>
<keyword evidence="3 11" id="KW-1134">Transmembrane beta strand</keyword>
<name>A0ABT3T7G6_9GAMM</name>
<dbReference type="RefSeq" id="WP_279249835.1">
    <property type="nucleotide sequence ID" value="NZ_SHNO01000001.1"/>
</dbReference>
<feature type="domain" description="TonB-dependent receptor-like beta-barrel" evidence="13">
    <location>
        <begin position="266"/>
        <end position="745"/>
    </location>
</feature>
<keyword evidence="9 11" id="KW-0472">Membrane</keyword>
<comment type="caution">
    <text evidence="15">The sequence shown here is derived from an EMBL/GenBank/DDBJ whole genome shotgun (WGS) entry which is preliminary data.</text>
</comment>
<protein>
    <submittedName>
        <fullName evidence="15">TonB-dependent receptor</fullName>
    </submittedName>
</protein>
<reference evidence="15" key="1">
    <citation type="submission" date="2019-02" db="EMBL/GenBank/DDBJ databases">
        <authorList>
            <person name="Li S.-H."/>
        </authorList>
    </citation>
    <scope>NUCLEOTIDE SEQUENCE</scope>
    <source>
        <strain evidence="15">IMCC11814</strain>
    </source>
</reference>
<organism evidence="15 16">
    <name type="scientific">Candidatus Marimicrobium litorale</name>
    <dbReference type="NCBI Taxonomy" id="2518991"/>
    <lineage>
        <taxon>Bacteria</taxon>
        <taxon>Pseudomonadati</taxon>
        <taxon>Pseudomonadota</taxon>
        <taxon>Gammaproteobacteria</taxon>
        <taxon>Cellvibrionales</taxon>
        <taxon>Halieaceae</taxon>
        <taxon>Marimicrobium</taxon>
    </lineage>
</organism>
<proteinExistence type="inferred from homology"/>
<evidence type="ECO:0000256" key="8">
    <source>
        <dbReference type="ARBA" id="ARBA00023077"/>
    </source>
</evidence>
<comment type="similarity">
    <text evidence="11 12">Belongs to the TonB-dependent receptor family.</text>
</comment>
<evidence type="ECO:0000256" key="7">
    <source>
        <dbReference type="ARBA" id="ARBA00023065"/>
    </source>
</evidence>
<evidence type="ECO:0000256" key="2">
    <source>
        <dbReference type="ARBA" id="ARBA00022448"/>
    </source>
</evidence>
<dbReference type="InterPro" id="IPR036942">
    <property type="entry name" value="Beta-barrel_TonB_sf"/>
</dbReference>
<evidence type="ECO:0000256" key="9">
    <source>
        <dbReference type="ARBA" id="ARBA00023136"/>
    </source>
</evidence>
<evidence type="ECO:0000256" key="4">
    <source>
        <dbReference type="ARBA" id="ARBA00022496"/>
    </source>
</evidence>